<evidence type="ECO:0000256" key="1">
    <source>
        <dbReference type="ARBA" id="ARBA00023002"/>
    </source>
</evidence>
<dbReference type="SUPFAM" id="SSF48179">
    <property type="entry name" value="6-phosphogluconate dehydrogenase C-terminal domain-like"/>
    <property type="match status" value="1"/>
</dbReference>
<reference evidence="4" key="1">
    <citation type="submission" date="2020-06" db="EMBL/GenBank/DDBJ databases">
        <authorList>
            <person name="Li T."/>
            <person name="Hu X."/>
            <person name="Zhang T."/>
            <person name="Song X."/>
            <person name="Zhang H."/>
            <person name="Dai N."/>
            <person name="Sheng W."/>
            <person name="Hou X."/>
            <person name="Wei L."/>
        </authorList>
    </citation>
    <scope>NUCLEOTIDE SEQUENCE</scope>
    <source>
        <strain evidence="4">G01</strain>
        <tissue evidence="4">Leaf</tissue>
    </source>
</reference>
<reference evidence="4" key="2">
    <citation type="journal article" date="2024" name="Plant">
        <title>Genomic evolution and insights into agronomic trait innovations of Sesamum species.</title>
        <authorList>
            <person name="Miao H."/>
            <person name="Wang L."/>
            <person name="Qu L."/>
            <person name="Liu H."/>
            <person name="Sun Y."/>
            <person name="Le M."/>
            <person name="Wang Q."/>
            <person name="Wei S."/>
            <person name="Zheng Y."/>
            <person name="Lin W."/>
            <person name="Duan Y."/>
            <person name="Cao H."/>
            <person name="Xiong S."/>
            <person name="Wang X."/>
            <person name="Wei L."/>
            <person name="Li C."/>
            <person name="Ma Q."/>
            <person name="Ju M."/>
            <person name="Zhao R."/>
            <person name="Li G."/>
            <person name="Mu C."/>
            <person name="Tian Q."/>
            <person name="Mei H."/>
            <person name="Zhang T."/>
            <person name="Gao T."/>
            <person name="Zhang H."/>
        </authorList>
    </citation>
    <scope>NUCLEOTIDE SEQUENCE</scope>
    <source>
        <strain evidence="4">G01</strain>
    </source>
</reference>
<name>A0AAW2PRZ8_9LAMI</name>
<dbReference type="PANTHER" id="PTHR43207">
    <property type="entry name" value="AROGENATE DEHYDROGENASE-RELATED"/>
    <property type="match status" value="1"/>
</dbReference>
<keyword evidence="1" id="KW-0560">Oxidoreductase</keyword>
<comment type="caution">
    <text evidence="4">The sequence shown here is derived from an EMBL/GenBank/DDBJ whole genome shotgun (WGS) entry which is preliminary data.</text>
</comment>
<organism evidence="4">
    <name type="scientific">Sesamum angustifolium</name>
    <dbReference type="NCBI Taxonomy" id="2727405"/>
    <lineage>
        <taxon>Eukaryota</taxon>
        <taxon>Viridiplantae</taxon>
        <taxon>Streptophyta</taxon>
        <taxon>Embryophyta</taxon>
        <taxon>Tracheophyta</taxon>
        <taxon>Spermatophyta</taxon>
        <taxon>Magnoliopsida</taxon>
        <taxon>eudicotyledons</taxon>
        <taxon>Gunneridae</taxon>
        <taxon>Pentapetalae</taxon>
        <taxon>asterids</taxon>
        <taxon>lamiids</taxon>
        <taxon>Lamiales</taxon>
        <taxon>Pedaliaceae</taxon>
        <taxon>Sesamum</taxon>
    </lineage>
</organism>
<dbReference type="InterPro" id="IPR059064">
    <property type="entry name" value="TYRAAT2_C"/>
</dbReference>
<dbReference type="PROSITE" id="PS51176">
    <property type="entry name" value="PDH_ADH"/>
    <property type="match status" value="1"/>
</dbReference>
<dbReference type="SUPFAM" id="SSF51735">
    <property type="entry name" value="NAD(P)-binding Rossmann-fold domains"/>
    <property type="match status" value="1"/>
</dbReference>
<dbReference type="InterPro" id="IPR008927">
    <property type="entry name" value="6-PGluconate_DH-like_C_sf"/>
</dbReference>
<sequence>MISFSSTQPTPAAQPPTASASASSAAGTSRLSHHHVNKLSSLSLPQLHQYSGRYRHGLRVRAIDAAQPYDCEAHLMNRFTQSTKLKIAIIGFGNFGQFLAKAFIRQGHTVYAHSRSNYLSVAQSMGAAFFSDLHDLCEQHPDVILICTSIISTESVLKSLPLQRLRRNTLFVDVLSVKEFPKNIFLQVRIGNEDSRLSRVENFLDIFKKEGCRMVEMTCAEHDKYAAGTQFITHTMGRILEKLQLDSTPINTKGYETLLDLVDNTASDSFDLYYGLFMYNKNAMEQLERLDLAFEALKKELFGHLHEILRKQLFGKAEEQGLRGPLLAKLPKNGAPFLPPGTPLENVGDGSN</sequence>
<dbReference type="GO" id="GO:0004665">
    <property type="term" value="F:prephenate dehydrogenase (NADP+) activity"/>
    <property type="evidence" value="ECO:0007669"/>
    <property type="project" value="InterPro"/>
</dbReference>
<dbReference type="Pfam" id="PF03807">
    <property type="entry name" value="F420_oxidored"/>
    <property type="match status" value="1"/>
</dbReference>
<dbReference type="GO" id="GO:0006571">
    <property type="term" value="P:tyrosine biosynthetic process"/>
    <property type="evidence" value="ECO:0007669"/>
    <property type="project" value="InterPro"/>
</dbReference>
<evidence type="ECO:0000256" key="2">
    <source>
        <dbReference type="SAM" id="MobiDB-lite"/>
    </source>
</evidence>
<gene>
    <name evidence="4" type="ORF">Sangu_0686000</name>
</gene>
<dbReference type="PANTHER" id="PTHR43207:SF4">
    <property type="entry name" value="AROGENATE DEHYDROGENASE 2, CHLOROPLASTIC"/>
    <property type="match status" value="1"/>
</dbReference>
<dbReference type="InterPro" id="IPR003099">
    <property type="entry name" value="Prephen_DH"/>
</dbReference>
<dbReference type="Gene3D" id="3.40.50.720">
    <property type="entry name" value="NAD(P)-binding Rossmann-like Domain"/>
    <property type="match status" value="1"/>
</dbReference>
<evidence type="ECO:0000259" key="3">
    <source>
        <dbReference type="PROSITE" id="PS51176"/>
    </source>
</evidence>
<feature type="domain" description="Prephenate/arogenate dehydrogenase" evidence="3">
    <location>
        <begin position="85"/>
        <end position="330"/>
    </location>
</feature>
<dbReference type="Pfam" id="PF26213">
    <property type="entry name" value="TYRAAT1_C"/>
    <property type="match status" value="1"/>
</dbReference>
<feature type="region of interest" description="Disordered" evidence="2">
    <location>
        <begin position="1"/>
        <end position="27"/>
    </location>
</feature>
<proteinExistence type="predicted"/>
<dbReference type="EMBL" id="JACGWK010000004">
    <property type="protein sequence ID" value="KAL0358366.1"/>
    <property type="molecule type" value="Genomic_DNA"/>
</dbReference>
<dbReference type="GO" id="GO:0033730">
    <property type="term" value="F:arogenate dehydrogenase (NADP+) activity"/>
    <property type="evidence" value="ECO:0007669"/>
    <property type="project" value="InterPro"/>
</dbReference>
<accession>A0AAW2PRZ8</accession>
<evidence type="ECO:0000313" key="4">
    <source>
        <dbReference type="EMBL" id="KAL0358366.1"/>
    </source>
</evidence>
<feature type="region of interest" description="Disordered" evidence="2">
    <location>
        <begin position="333"/>
        <end position="352"/>
    </location>
</feature>
<dbReference type="AlphaFoldDB" id="A0AAW2PRZ8"/>
<dbReference type="InterPro" id="IPR036291">
    <property type="entry name" value="NAD(P)-bd_dom_sf"/>
</dbReference>
<dbReference type="GO" id="GO:0008977">
    <property type="term" value="F:prephenate dehydrogenase (NAD+) activity"/>
    <property type="evidence" value="ECO:0007669"/>
    <property type="project" value="InterPro"/>
</dbReference>
<protein>
    <submittedName>
        <fullName evidence="4">Arogenate dehydrogenase 2, chloroplastic</fullName>
    </submittedName>
</protein>
<dbReference type="InterPro" id="IPR028939">
    <property type="entry name" value="P5C_Rdtase_cat_N"/>
</dbReference>
<dbReference type="InterPro" id="IPR045011">
    <property type="entry name" value="TYRAAT1/2"/>
</dbReference>